<dbReference type="RefSeq" id="WP_386739185.1">
    <property type="nucleotide sequence ID" value="NZ_JBHSMG010000001.1"/>
</dbReference>
<sequence length="161" mass="17631">MSGVEVRPATVADAAGIARVHVQSWRETYTHLVEPGELDALDIEARERRWAGLIAGDEVQVWVAALDSAVVGWASTGRGRGGDAPRPLELEGIYLLAAQHGSSAGQELLDAAIGDVPAFLWVADHNPRATAFYRRNRFEFDGARQTHPLVRTPIVVRRMVR</sequence>
<dbReference type="Gene3D" id="3.40.630.30">
    <property type="match status" value="1"/>
</dbReference>
<dbReference type="Proteomes" id="UP001596039">
    <property type="component" value="Unassembled WGS sequence"/>
</dbReference>
<reference evidence="3" key="1">
    <citation type="journal article" date="2019" name="Int. J. Syst. Evol. Microbiol.">
        <title>The Global Catalogue of Microorganisms (GCM) 10K type strain sequencing project: providing services to taxonomists for standard genome sequencing and annotation.</title>
        <authorList>
            <consortium name="The Broad Institute Genomics Platform"/>
            <consortium name="The Broad Institute Genome Sequencing Center for Infectious Disease"/>
            <person name="Wu L."/>
            <person name="Ma J."/>
        </authorList>
    </citation>
    <scope>NUCLEOTIDE SEQUENCE [LARGE SCALE GENOMIC DNA]</scope>
    <source>
        <strain evidence="3">CGMCC 4.6997</strain>
    </source>
</reference>
<dbReference type="PROSITE" id="PS51186">
    <property type="entry name" value="GNAT"/>
    <property type="match status" value="1"/>
</dbReference>
<feature type="domain" description="N-acetyltransferase" evidence="1">
    <location>
        <begin position="4"/>
        <end position="161"/>
    </location>
</feature>
<evidence type="ECO:0000259" key="1">
    <source>
        <dbReference type="PROSITE" id="PS51186"/>
    </source>
</evidence>
<name>A0ABW0NNR5_9MICO</name>
<comment type="caution">
    <text evidence="2">The sequence shown here is derived from an EMBL/GenBank/DDBJ whole genome shotgun (WGS) entry which is preliminary data.</text>
</comment>
<evidence type="ECO:0000313" key="2">
    <source>
        <dbReference type="EMBL" id="MFC5501603.1"/>
    </source>
</evidence>
<dbReference type="SUPFAM" id="SSF55729">
    <property type="entry name" value="Acyl-CoA N-acyltransferases (Nat)"/>
    <property type="match status" value="1"/>
</dbReference>
<evidence type="ECO:0000313" key="3">
    <source>
        <dbReference type="Proteomes" id="UP001596039"/>
    </source>
</evidence>
<keyword evidence="2" id="KW-0808">Transferase</keyword>
<dbReference type="Pfam" id="PF00583">
    <property type="entry name" value="Acetyltransf_1"/>
    <property type="match status" value="1"/>
</dbReference>
<protein>
    <submittedName>
        <fullName evidence="2">GNAT family N-acetyltransferase</fullName>
        <ecNumber evidence="2">2.3.-.-</ecNumber>
    </submittedName>
</protein>
<dbReference type="EC" id="2.3.-.-" evidence="2"/>
<gene>
    <name evidence="2" type="ORF">ACFPJ4_05025</name>
</gene>
<dbReference type="GO" id="GO:0016746">
    <property type="term" value="F:acyltransferase activity"/>
    <property type="evidence" value="ECO:0007669"/>
    <property type="project" value="UniProtKB-KW"/>
</dbReference>
<proteinExistence type="predicted"/>
<dbReference type="EMBL" id="JBHSMG010000001">
    <property type="protein sequence ID" value="MFC5501603.1"/>
    <property type="molecule type" value="Genomic_DNA"/>
</dbReference>
<dbReference type="InterPro" id="IPR000182">
    <property type="entry name" value="GNAT_dom"/>
</dbReference>
<accession>A0ABW0NNR5</accession>
<dbReference type="InterPro" id="IPR016181">
    <property type="entry name" value="Acyl_CoA_acyltransferase"/>
</dbReference>
<keyword evidence="3" id="KW-1185">Reference proteome</keyword>
<keyword evidence="2" id="KW-0012">Acyltransferase</keyword>
<organism evidence="2 3">
    <name type="scientific">Lysinimonas soli</name>
    <dbReference type="NCBI Taxonomy" id="1074233"/>
    <lineage>
        <taxon>Bacteria</taxon>
        <taxon>Bacillati</taxon>
        <taxon>Actinomycetota</taxon>
        <taxon>Actinomycetes</taxon>
        <taxon>Micrococcales</taxon>
        <taxon>Microbacteriaceae</taxon>
        <taxon>Lysinimonas</taxon>
    </lineage>
</organism>